<keyword evidence="1" id="KW-0812">Transmembrane</keyword>
<evidence type="ECO:0000256" key="1">
    <source>
        <dbReference type="SAM" id="Phobius"/>
    </source>
</evidence>
<keyword evidence="1" id="KW-0472">Membrane</keyword>
<dbReference type="EMBL" id="LR796476">
    <property type="protein sequence ID" value="CAB4147379.1"/>
    <property type="molecule type" value="Genomic_DNA"/>
</dbReference>
<dbReference type="PROSITE" id="PS51257">
    <property type="entry name" value="PROKAR_LIPOPROTEIN"/>
    <property type="match status" value="1"/>
</dbReference>
<reference evidence="2" key="1">
    <citation type="submission" date="2020-04" db="EMBL/GenBank/DDBJ databases">
        <authorList>
            <person name="Chiriac C."/>
            <person name="Salcher M."/>
            <person name="Ghai R."/>
            <person name="Kavagutti S V."/>
        </authorList>
    </citation>
    <scope>NUCLEOTIDE SEQUENCE</scope>
</reference>
<accession>A0A6J5MUU4</accession>
<feature type="transmembrane region" description="Helical" evidence="1">
    <location>
        <begin position="41"/>
        <end position="59"/>
    </location>
</feature>
<sequence length="72" mass="8168">MDETVLRFVRLALAIIADRLLTILGLTMSFVLACWTMNQPTIERLGMAAFFAGFAYLIVKVKERNDNERSSN</sequence>
<evidence type="ECO:0000313" key="2">
    <source>
        <dbReference type="EMBL" id="CAB4147379.1"/>
    </source>
</evidence>
<organism evidence="2">
    <name type="scientific">uncultured Caudovirales phage</name>
    <dbReference type="NCBI Taxonomy" id="2100421"/>
    <lineage>
        <taxon>Viruses</taxon>
        <taxon>Duplodnaviria</taxon>
        <taxon>Heunggongvirae</taxon>
        <taxon>Uroviricota</taxon>
        <taxon>Caudoviricetes</taxon>
        <taxon>Peduoviridae</taxon>
        <taxon>Maltschvirus</taxon>
        <taxon>Maltschvirus maltsch</taxon>
    </lineage>
</organism>
<proteinExistence type="predicted"/>
<keyword evidence="1" id="KW-1133">Transmembrane helix</keyword>
<feature type="transmembrane region" description="Helical" evidence="1">
    <location>
        <begin position="12"/>
        <end position="35"/>
    </location>
</feature>
<protein>
    <submittedName>
        <fullName evidence="2">Uncharacterized protein</fullName>
    </submittedName>
</protein>
<name>A0A6J5MUU4_9CAUD</name>
<gene>
    <name evidence="2" type="ORF">UFOVP513_29</name>
</gene>